<dbReference type="Proteomes" id="UP000019149">
    <property type="component" value="Unassembled WGS sequence"/>
</dbReference>
<dbReference type="EMBL" id="APAU02000022">
    <property type="protein sequence ID" value="EUB61274.1"/>
    <property type="molecule type" value="Genomic_DNA"/>
</dbReference>
<name>W6V4Y4_ECHGR</name>
<keyword evidence="2" id="KW-1185">Reference proteome</keyword>
<gene>
    <name evidence="1" type="ORF">EGR_03949</name>
</gene>
<accession>W6V4Y4</accession>
<evidence type="ECO:0000313" key="2">
    <source>
        <dbReference type="Proteomes" id="UP000019149"/>
    </source>
</evidence>
<reference evidence="1 2" key="1">
    <citation type="journal article" date="2013" name="Nat. Genet.">
        <title>The genome of the hydatid tapeworm Echinococcus granulosus.</title>
        <authorList>
            <person name="Zheng H."/>
            <person name="Zhang W."/>
            <person name="Zhang L."/>
            <person name="Zhang Z."/>
            <person name="Li J."/>
            <person name="Lu G."/>
            <person name="Zhu Y."/>
            <person name="Wang Y."/>
            <person name="Huang Y."/>
            <person name="Liu J."/>
            <person name="Kang H."/>
            <person name="Chen J."/>
            <person name="Wang L."/>
            <person name="Chen A."/>
            <person name="Yu S."/>
            <person name="Gao Z."/>
            <person name="Jin L."/>
            <person name="Gu W."/>
            <person name="Wang Z."/>
            <person name="Zhao L."/>
            <person name="Shi B."/>
            <person name="Wen H."/>
            <person name="Lin R."/>
            <person name="Jones M.K."/>
            <person name="Brejova B."/>
            <person name="Vinar T."/>
            <person name="Zhao G."/>
            <person name="McManus D.P."/>
            <person name="Chen Z."/>
            <person name="Zhou Y."/>
            <person name="Wang S."/>
        </authorList>
    </citation>
    <scope>NUCLEOTIDE SEQUENCE [LARGE SCALE GENOMIC DNA]</scope>
</reference>
<dbReference type="RefSeq" id="XP_024352470.1">
    <property type="nucleotide sequence ID" value="XM_024493198.1"/>
</dbReference>
<dbReference type="GeneID" id="36339664"/>
<proteinExistence type="predicted"/>
<dbReference type="KEGG" id="egl:EGR_03949"/>
<organism evidence="1 2">
    <name type="scientific">Echinococcus granulosus</name>
    <name type="common">Hydatid tapeworm</name>
    <dbReference type="NCBI Taxonomy" id="6210"/>
    <lineage>
        <taxon>Eukaryota</taxon>
        <taxon>Metazoa</taxon>
        <taxon>Spiralia</taxon>
        <taxon>Lophotrochozoa</taxon>
        <taxon>Platyhelminthes</taxon>
        <taxon>Cestoda</taxon>
        <taxon>Eucestoda</taxon>
        <taxon>Cyclophyllidea</taxon>
        <taxon>Taeniidae</taxon>
        <taxon>Echinococcus</taxon>
        <taxon>Echinococcus granulosus group</taxon>
    </lineage>
</organism>
<sequence>MGGKGIIKTLLKKPSNETMKFESISRKARLLDTTQDLPRLHFKYADFILSTPTLERGILGEELSRRYRDACKLRDDQLRTLGHVEPLLSNGDSAIQKFRRSNLGFTLSHNYQLCLLYLFLALTTGFSSSQNLSSTSRKSYLKMPNHCHHQNATPEMVCCCCCCYFTKKNKLVTIELSF</sequence>
<protein>
    <submittedName>
        <fullName evidence="1">Uncharacterized protein</fullName>
    </submittedName>
</protein>
<dbReference type="CTD" id="36339664"/>
<evidence type="ECO:0000313" key="1">
    <source>
        <dbReference type="EMBL" id="EUB61274.1"/>
    </source>
</evidence>
<comment type="caution">
    <text evidence="1">The sequence shown here is derived from an EMBL/GenBank/DDBJ whole genome shotgun (WGS) entry which is preliminary data.</text>
</comment>
<dbReference type="AlphaFoldDB" id="W6V4Y4"/>